<dbReference type="GO" id="GO:0005783">
    <property type="term" value="C:endoplasmic reticulum"/>
    <property type="evidence" value="ECO:0007669"/>
    <property type="project" value="GOC"/>
</dbReference>
<feature type="transmembrane region" description="Helical" evidence="7">
    <location>
        <begin position="125"/>
        <end position="142"/>
    </location>
</feature>
<sequence length="168" mass="20537">MNIKTIIQIYLDKLAPMKKERWVFLILFMILYFLRIIVIQQFFLITYCVSIYLLHGLIEFLTPKEENIPDPFDNFEDDVYEQTTLDDEYRPFIRRMPEYKFWMFCMQLIGTAFMCTFFDFLDIPVYVPILIFYFIVIAALTAKNMHRHMKKYKYNPFFKAKDVYVSKK</sequence>
<evidence type="ECO:0000256" key="4">
    <source>
        <dbReference type="ARBA" id="ARBA00022989"/>
    </source>
</evidence>
<evidence type="ECO:0000313" key="8">
    <source>
        <dbReference type="EMBL" id="EJW04654.1"/>
    </source>
</evidence>
<dbReference type="GO" id="GO:0006890">
    <property type="term" value="P:retrograde vesicle-mediated transport, Golgi to endoplasmic reticulum"/>
    <property type="evidence" value="ECO:0007669"/>
    <property type="project" value="EnsemblFungi"/>
</dbReference>
<protein>
    <recommendedName>
        <fullName evidence="6">Protein RER1</fullName>
    </recommendedName>
</protein>
<evidence type="ECO:0000256" key="3">
    <source>
        <dbReference type="ARBA" id="ARBA00022692"/>
    </source>
</evidence>
<evidence type="ECO:0000256" key="7">
    <source>
        <dbReference type="SAM" id="Phobius"/>
    </source>
</evidence>
<evidence type="ECO:0000256" key="5">
    <source>
        <dbReference type="ARBA" id="ARBA00023136"/>
    </source>
</evidence>
<evidence type="ECO:0000313" key="9">
    <source>
        <dbReference type="Proteomes" id="UP000003163"/>
    </source>
</evidence>
<evidence type="ECO:0000256" key="2">
    <source>
        <dbReference type="ARBA" id="ARBA00006070"/>
    </source>
</evidence>
<dbReference type="OrthoDB" id="448250at2759"/>
<name>J9DAY6_EDHAE</name>
<comment type="similarity">
    <text evidence="2 6">Belongs to the RER1 family.</text>
</comment>
<dbReference type="PIRSF" id="PIRSF016013">
    <property type="entry name" value="AtER_Rer1p"/>
    <property type="match status" value="1"/>
</dbReference>
<reference evidence="9" key="2">
    <citation type="submission" date="2015-07" db="EMBL/GenBank/DDBJ databases">
        <title>Contrasting host-pathogen interactions and genome evolution in two generalist and specialist microsporidian pathogens of mosquitoes.</title>
        <authorList>
            <consortium name="The Broad Institute Genomics Platform"/>
            <consortium name="The Broad Institute Genome Sequencing Center for Infectious Disease"/>
            <person name="Cuomo C.A."/>
            <person name="Sanscrainte N.D."/>
            <person name="Goldberg J.M."/>
            <person name="Heiman D."/>
            <person name="Young S."/>
            <person name="Zeng Q."/>
            <person name="Becnel J.J."/>
            <person name="Birren B.W."/>
        </authorList>
    </citation>
    <scope>NUCLEOTIDE SEQUENCE [LARGE SCALE GENOMIC DNA]</scope>
    <source>
        <strain evidence="9">USNM 41457</strain>
    </source>
</reference>
<dbReference type="GO" id="GO:0000139">
    <property type="term" value="C:Golgi membrane"/>
    <property type="evidence" value="ECO:0007669"/>
    <property type="project" value="TreeGrafter"/>
</dbReference>
<dbReference type="Pfam" id="PF03248">
    <property type="entry name" value="Rer1"/>
    <property type="match status" value="1"/>
</dbReference>
<dbReference type="GO" id="GO:0030134">
    <property type="term" value="C:COPII-coated ER to Golgi transport vesicle"/>
    <property type="evidence" value="ECO:0007669"/>
    <property type="project" value="EnsemblFungi"/>
</dbReference>
<dbReference type="PANTHER" id="PTHR10743">
    <property type="entry name" value="PROTEIN RER1"/>
    <property type="match status" value="1"/>
</dbReference>
<dbReference type="STRING" id="1003232.J9DAY6"/>
<keyword evidence="3 7" id="KW-0812">Transmembrane</keyword>
<evidence type="ECO:0000256" key="1">
    <source>
        <dbReference type="ARBA" id="ARBA00004141"/>
    </source>
</evidence>
<keyword evidence="5 6" id="KW-0472">Membrane</keyword>
<dbReference type="AlphaFoldDB" id="J9DAY6"/>
<feature type="transmembrane region" description="Helical" evidence="7">
    <location>
        <begin position="21"/>
        <end position="38"/>
    </location>
</feature>
<accession>J9DAY6</accession>
<dbReference type="FunCoup" id="J9DAY6">
    <property type="interactions" value="178"/>
</dbReference>
<dbReference type="VEuPathDB" id="MicrosporidiaDB:EDEG_01145"/>
<dbReference type="GO" id="GO:0030137">
    <property type="term" value="C:COPI-coated vesicle"/>
    <property type="evidence" value="ECO:0007669"/>
    <property type="project" value="EnsemblFungi"/>
</dbReference>
<dbReference type="HOGENOM" id="CLU_074889_2_1_1"/>
<organism evidence="8 9">
    <name type="scientific">Edhazardia aedis (strain USNM 41457)</name>
    <name type="common">Microsporidian parasite</name>
    <dbReference type="NCBI Taxonomy" id="1003232"/>
    <lineage>
        <taxon>Eukaryota</taxon>
        <taxon>Fungi</taxon>
        <taxon>Fungi incertae sedis</taxon>
        <taxon>Microsporidia</taxon>
        <taxon>Edhazardia</taxon>
    </lineage>
</organism>
<dbReference type="OMA" id="GWYVVCY"/>
<keyword evidence="4 7" id="KW-1133">Transmembrane helix</keyword>
<reference evidence="8 9" key="1">
    <citation type="submission" date="2011-08" db="EMBL/GenBank/DDBJ databases">
        <authorList>
            <person name="Liu Z.J."/>
            <person name="Shi F.L."/>
            <person name="Lu J.Q."/>
            <person name="Li M."/>
            <person name="Wang Z.L."/>
        </authorList>
    </citation>
    <scope>NUCLEOTIDE SEQUENCE [LARGE SCALE GENOMIC DNA]</scope>
    <source>
        <strain evidence="8 9">USNM 41457</strain>
    </source>
</reference>
<comment type="function">
    <text evidence="6">Involved in the retrieval of endoplasmic reticulum membrane proteins from the early Golgi compartment.</text>
</comment>
<proteinExistence type="inferred from homology"/>
<dbReference type="GO" id="GO:0000324">
    <property type="term" value="C:fungal-type vacuole"/>
    <property type="evidence" value="ECO:0007669"/>
    <property type="project" value="EnsemblFungi"/>
</dbReference>
<dbReference type="PANTHER" id="PTHR10743:SF0">
    <property type="entry name" value="PROTEIN RER1"/>
    <property type="match status" value="1"/>
</dbReference>
<comment type="subcellular location">
    <subcellularLocation>
        <location evidence="1">Membrane</location>
        <topology evidence="1">Multi-pass membrane protein</topology>
    </subcellularLocation>
</comment>
<dbReference type="InterPro" id="IPR004932">
    <property type="entry name" value="Rer1"/>
</dbReference>
<dbReference type="GO" id="GO:0006621">
    <property type="term" value="P:protein retention in ER lumen"/>
    <property type="evidence" value="ECO:0007669"/>
    <property type="project" value="EnsemblFungi"/>
</dbReference>
<comment type="caution">
    <text evidence="8">The sequence shown here is derived from an EMBL/GenBank/DDBJ whole genome shotgun (WGS) entry which is preliminary data.</text>
</comment>
<dbReference type="EMBL" id="AFBI03000015">
    <property type="protein sequence ID" value="EJW04654.1"/>
    <property type="molecule type" value="Genomic_DNA"/>
</dbReference>
<dbReference type="Proteomes" id="UP000003163">
    <property type="component" value="Unassembled WGS sequence"/>
</dbReference>
<keyword evidence="9" id="KW-1185">Reference proteome</keyword>
<evidence type="ECO:0000256" key="6">
    <source>
        <dbReference type="PIRNR" id="PIRNR016013"/>
    </source>
</evidence>
<dbReference type="InParanoid" id="J9DAY6"/>
<gene>
    <name evidence="8" type="ORF">EDEG_01145</name>
</gene>